<proteinExistence type="predicted"/>
<feature type="compositionally biased region" description="Basic and acidic residues" evidence="1">
    <location>
        <begin position="281"/>
        <end position="296"/>
    </location>
</feature>
<reference evidence="3 4" key="1">
    <citation type="journal article" date="2015" name="Fungal Genet. Biol.">
        <title>Evolution of novel wood decay mechanisms in Agaricales revealed by the genome sequences of Fistulina hepatica and Cylindrobasidium torrendii.</title>
        <authorList>
            <person name="Floudas D."/>
            <person name="Held B.W."/>
            <person name="Riley R."/>
            <person name="Nagy L.G."/>
            <person name="Koehler G."/>
            <person name="Ransdell A.S."/>
            <person name="Younus H."/>
            <person name="Chow J."/>
            <person name="Chiniquy J."/>
            <person name="Lipzen A."/>
            <person name="Tritt A."/>
            <person name="Sun H."/>
            <person name="Haridas S."/>
            <person name="LaButti K."/>
            <person name="Ohm R.A."/>
            <person name="Kues U."/>
            <person name="Blanchette R.A."/>
            <person name="Grigoriev I.V."/>
            <person name="Minto R.E."/>
            <person name="Hibbett D.S."/>
        </authorList>
    </citation>
    <scope>NUCLEOTIDE SEQUENCE [LARGE SCALE GENOMIC DNA]</scope>
    <source>
        <strain evidence="3 4">ATCC 64428</strain>
    </source>
</reference>
<evidence type="ECO:0000256" key="2">
    <source>
        <dbReference type="SAM" id="Phobius"/>
    </source>
</evidence>
<organism evidence="3 4">
    <name type="scientific">Fistulina hepatica ATCC 64428</name>
    <dbReference type="NCBI Taxonomy" id="1128425"/>
    <lineage>
        <taxon>Eukaryota</taxon>
        <taxon>Fungi</taxon>
        <taxon>Dikarya</taxon>
        <taxon>Basidiomycota</taxon>
        <taxon>Agaricomycotina</taxon>
        <taxon>Agaricomycetes</taxon>
        <taxon>Agaricomycetidae</taxon>
        <taxon>Agaricales</taxon>
        <taxon>Fistulinaceae</taxon>
        <taxon>Fistulina</taxon>
    </lineage>
</organism>
<dbReference type="EMBL" id="KN881942">
    <property type="protein sequence ID" value="KIY47367.1"/>
    <property type="molecule type" value="Genomic_DNA"/>
</dbReference>
<name>A0A0D7A8Q4_9AGAR</name>
<evidence type="ECO:0000313" key="4">
    <source>
        <dbReference type="Proteomes" id="UP000054144"/>
    </source>
</evidence>
<sequence>MSGGTGFCMATGRNEIAYEPHEALQHGRSCSSAHGRSLDILPKPEERVHAHTRTSEVTGPDQMQAPWGSRHAERGEISTSITCRPATDDDVDTASGSGKSEGAKESPEEQTSRADYKVQSFNIIHIRMYSRARAVGQAGKPGGWQRRKRHRYPINAATCRGPSEVLGRELRQKIAISSCRIRWAVLFKECRHVQEEGGDGPHESRFIPRQCIFFGPGFKWAPVVIASPIDILNLNNVEVHCKKRRPNWTRAPGHGCTLFAGAAVMAAGFAAFAMGLRRNDRKKDERDGNTDYHTVMRDASQTGKKEVAVLSSSDAKGPASPTSQHNAKHETVSNSERSGEDRFAQPAPQRSRNDDPAVPYTKCVAPESGQKH</sequence>
<keyword evidence="2" id="KW-1133">Transmembrane helix</keyword>
<keyword evidence="4" id="KW-1185">Reference proteome</keyword>
<protein>
    <recommendedName>
        <fullName evidence="5">Transmembrane protein</fullName>
    </recommendedName>
</protein>
<evidence type="ECO:0000256" key="1">
    <source>
        <dbReference type="SAM" id="MobiDB-lite"/>
    </source>
</evidence>
<feature type="region of interest" description="Disordered" evidence="1">
    <location>
        <begin position="27"/>
        <end position="114"/>
    </location>
</feature>
<dbReference type="Proteomes" id="UP000054144">
    <property type="component" value="Unassembled WGS sequence"/>
</dbReference>
<feature type="transmembrane region" description="Helical" evidence="2">
    <location>
        <begin position="258"/>
        <end position="276"/>
    </location>
</feature>
<evidence type="ECO:0000313" key="3">
    <source>
        <dbReference type="EMBL" id="KIY47367.1"/>
    </source>
</evidence>
<feature type="compositionally biased region" description="Polar residues" evidence="1">
    <location>
        <begin position="310"/>
        <end position="325"/>
    </location>
</feature>
<evidence type="ECO:0008006" key="5">
    <source>
        <dbReference type="Google" id="ProtNLM"/>
    </source>
</evidence>
<gene>
    <name evidence="3" type="ORF">FISHEDRAFT_59654</name>
</gene>
<feature type="compositionally biased region" description="Basic and acidic residues" evidence="1">
    <location>
        <begin position="327"/>
        <end position="343"/>
    </location>
</feature>
<accession>A0A0D7A8Q4</accession>
<dbReference type="AlphaFoldDB" id="A0A0D7A8Q4"/>
<keyword evidence="2" id="KW-0472">Membrane</keyword>
<feature type="region of interest" description="Disordered" evidence="1">
    <location>
        <begin position="281"/>
        <end position="372"/>
    </location>
</feature>
<feature type="compositionally biased region" description="Basic and acidic residues" evidence="1">
    <location>
        <begin position="101"/>
        <end position="114"/>
    </location>
</feature>
<keyword evidence="2" id="KW-0812">Transmembrane</keyword>